<dbReference type="Gene3D" id="1.10.10.10">
    <property type="entry name" value="Winged helix-like DNA-binding domain superfamily/Winged helix DNA-binding domain"/>
    <property type="match status" value="1"/>
</dbReference>
<dbReference type="AlphaFoldDB" id="L0HDQ6"/>
<dbReference type="InterPro" id="IPR002577">
    <property type="entry name" value="HTH_HxlR"/>
</dbReference>
<dbReference type="Pfam" id="PF01638">
    <property type="entry name" value="HxlR"/>
    <property type="match status" value="1"/>
</dbReference>
<keyword evidence="6" id="KW-1185">Reference proteome</keyword>
<dbReference type="STRING" id="593750.Metfor_0870"/>
<evidence type="ECO:0000259" key="4">
    <source>
        <dbReference type="PROSITE" id="PS51118"/>
    </source>
</evidence>
<reference evidence="5 6" key="2">
    <citation type="journal article" date="2014" name="Genome Announc.">
        <title>Complete Genome Sequence of Methanoregula formicica SMSPT, a Mesophilic Hydrogenotrophic Methanogen Isolated from a Methanogenic Upflow Anaerobic Sludge Blanket Reactor.</title>
        <authorList>
            <person name="Yamamoto K."/>
            <person name="Tamaki H."/>
            <person name="Cadillo-Quiroz H."/>
            <person name="Imachi H."/>
            <person name="Kyrpides N."/>
            <person name="Woyke T."/>
            <person name="Goodwin L."/>
            <person name="Zinder S.H."/>
            <person name="Kamagata Y."/>
            <person name="Liu W.T."/>
        </authorList>
    </citation>
    <scope>NUCLEOTIDE SEQUENCE [LARGE SCALE GENOMIC DNA]</scope>
    <source>
        <strain evidence="6">DSM 22288 / NBRC 105244 / SMSP</strain>
    </source>
</reference>
<dbReference type="KEGG" id="mfo:Metfor_0870"/>
<dbReference type="RefSeq" id="WP_015284890.1">
    <property type="nucleotide sequence ID" value="NC_019943.1"/>
</dbReference>
<evidence type="ECO:0000256" key="3">
    <source>
        <dbReference type="ARBA" id="ARBA00023163"/>
    </source>
</evidence>
<feature type="domain" description="HTH hxlR-type" evidence="4">
    <location>
        <begin position="13"/>
        <end position="112"/>
    </location>
</feature>
<dbReference type="OrthoDB" id="10490at2157"/>
<dbReference type="InParanoid" id="L0HDQ6"/>
<accession>L0HDQ6</accession>
<dbReference type="GO" id="GO:0003677">
    <property type="term" value="F:DNA binding"/>
    <property type="evidence" value="ECO:0007669"/>
    <property type="project" value="UniProtKB-KW"/>
</dbReference>
<keyword evidence="3" id="KW-0804">Transcription</keyword>
<evidence type="ECO:0000313" key="6">
    <source>
        <dbReference type="Proteomes" id="UP000010824"/>
    </source>
</evidence>
<keyword evidence="2" id="KW-0238">DNA-binding</keyword>
<dbReference type="eggNOG" id="arCOG01057">
    <property type="taxonomic scope" value="Archaea"/>
</dbReference>
<dbReference type="EMBL" id="CP003167">
    <property type="protein sequence ID" value="AGB01926.1"/>
    <property type="molecule type" value="Genomic_DNA"/>
</dbReference>
<dbReference type="PANTHER" id="PTHR33204">
    <property type="entry name" value="TRANSCRIPTIONAL REGULATOR, MARR FAMILY"/>
    <property type="match status" value="1"/>
</dbReference>
<sequence length="125" mass="14594">MADESDYDHLCVCCLRGIMPTIARKWTICIVWELGRRPSMRFKDIMKDCGEISPKSLADVLKELSDTGLIERISYDEVPPRVEYHLTEHGRELREALGPMMKWAKRHNHLYMSYRKPGFARAPDL</sequence>
<dbReference type="PROSITE" id="PS51118">
    <property type="entry name" value="HTH_HXLR"/>
    <property type="match status" value="1"/>
</dbReference>
<dbReference type="SUPFAM" id="SSF46785">
    <property type="entry name" value="Winged helix' DNA-binding domain"/>
    <property type="match status" value="1"/>
</dbReference>
<gene>
    <name evidence="5" type="ordered locus">Metfor_0870</name>
</gene>
<evidence type="ECO:0000256" key="1">
    <source>
        <dbReference type="ARBA" id="ARBA00023015"/>
    </source>
</evidence>
<keyword evidence="1" id="KW-0805">Transcription regulation</keyword>
<dbReference type="HOGENOM" id="CLU_111585_5_2_2"/>
<protein>
    <submittedName>
        <fullName evidence="5">Putative transcriptional regulator</fullName>
    </submittedName>
</protein>
<reference evidence="6" key="1">
    <citation type="submission" date="2011-12" db="EMBL/GenBank/DDBJ databases">
        <title>Complete sequence of Methanoregula formicicum SMSP.</title>
        <authorList>
            <person name="Lucas S."/>
            <person name="Han J."/>
            <person name="Lapidus A."/>
            <person name="Cheng J.-F."/>
            <person name="Goodwin L."/>
            <person name="Pitluck S."/>
            <person name="Peters L."/>
            <person name="Ovchinnikova G."/>
            <person name="Teshima H."/>
            <person name="Detter J.C."/>
            <person name="Han C."/>
            <person name="Tapia R."/>
            <person name="Land M."/>
            <person name="Hauser L."/>
            <person name="Kyrpides N."/>
            <person name="Ivanova N."/>
            <person name="Pagani I."/>
            <person name="Imachi H."/>
            <person name="Tamaki H."/>
            <person name="Sekiguchi Y."/>
            <person name="Kamagata Y."/>
            <person name="Cadillo-Quiroz H."/>
            <person name="Zinder S."/>
            <person name="Liu W.-T."/>
            <person name="Woyke T."/>
        </authorList>
    </citation>
    <scope>NUCLEOTIDE SEQUENCE [LARGE SCALE GENOMIC DNA]</scope>
    <source>
        <strain evidence="6">DSM 22288 / NBRC 105244 / SMSP</strain>
    </source>
</reference>
<dbReference type="InterPro" id="IPR036388">
    <property type="entry name" value="WH-like_DNA-bd_sf"/>
</dbReference>
<name>L0HDQ6_METFS</name>
<dbReference type="PANTHER" id="PTHR33204:SF18">
    <property type="entry name" value="TRANSCRIPTIONAL REGULATORY PROTEIN"/>
    <property type="match status" value="1"/>
</dbReference>
<evidence type="ECO:0000256" key="2">
    <source>
        <dbReference type="ARBA" id="ARBA00023125"/>
    </source>
</evidence>
<proteinExistence type="predicted"/>
<dbReference type="InterPro" id="IPR036390">
    <property type="entry name" value="WH_DNA-bd_sf"/>
</dbReference>
<dbReference type="GeneID" id="14310183"/>
<organism evidence="5 6">
    <name type="scientific">Methanoregula formicica (strain DSM 22288 / NBRC 105244 / SMSP)</name>
    <dbReference type="NCBI Taxonomy" id="593750"/>
    <lineage>
        <taxon>Archaea</taxon>
        <taxon>Methanobacteriati</taxon>
        <taxon>Methanobacteriota</taxon>
        <taxon>Stenosarchaea group</taxon>
        <taxon>Methanomicrobia</taxon>
        <taxon>Methanomicrobiales</taxon>
        <taxon>Methanoregulaceae</taxon>
        <taxon>Methanoregula</taxon>
    </lineage>
</organism>
<evidence type="ECO:0000313" key="5">
    <source>
        <dbReference type="EMBL" id="AGB01926.1"/>
    </source>
</evidence>
<dbReference type="Proteomes" id="UP000010824">
    <property type="component" value="Chromosome"/>
</dbReference>